<comment type="caution">
    <text evidence="2">The sequence shown here is derived from an EMBL/GenBank/DDBJ whole genome shotgun (WGS) entry which is preliminary data.</text>
</comment>
<dbReference type="PANTHER" id="PTHR36445:SF1">
    <property type="entry name" value="GTP CYCLOHYDROLASE MPTA"/>
    <property type="match status" value="1"/>
</dbReference>
<evidence type="ECO:0000313" key="2">
    <source>
        <dbReference type="EMBL" id="OUR96461.1"/>
    </source>
</evidence>
<protein>
    <submittedName>
        <fullName evidence="2">GTP cyclohydrolase</fullName>
    </submittedName>
</protein>
<dbReference type="InterPro" id="IPR003801">
    <property type="entry name" value="GTP_cyclohydrolase_FolE2/MptA"/>
</dbReference>
<dbReference type="Gene3D" id="3.10.270.10">
    <property type="entry name" value="Urate Oxidase"/>
    <property type="match status" value="1"/>
</dbReference>
<evidence type="ECO:0000313" key="3">
    <source>
        <dbReference type="Proteomes" id="UP000196531"/>
    </source>
</evidence>
<dbReference type="Proteomes" id="UP000196531">
    <property type="component" value="Unassembled WGS sequence"/>
</dbReference>
<proteinExistence type="predicted"/>
<keyword evidence="1 2" id="KW-0378">Hydrolase</keyword>
<dbReference type="EMBL" id="MAAO01000006">
    <property type="protein sequence ID" value="OUR96461.1"/>
    <property type="molecule type" value="Genomic_DNA"/>
</dbReference>
<dbReference type="Pfam" id="PF02649">
    <property type="entry name" value="GCHY-1"/>
    <property type="match status" value="1"/>
</dbReference>
<evidence type="ECO:0000256" key="1">
    <source>
        <dbReference type="ARBA" id="ARBA00022801"/>
    </source>
</evidence>
<reference evidence="3" key="1">
    <citation type="journal article" date="2017" name="Proc. Natl. Acad. Sci. U.S.A.">
        <title>Simulation of Deepwater Horizon oil plume reveals substrate specialization within a complex community of hydrocarbon-degraders.</title>
        <authorList>
            <person name="Hu P."/>
            <person name="Dubinsky E.A."/>
            <person name="Probst A.J."/>
            <person name="Wang J."/>
            <person name="Sieber C.M.K."/>
            <person name="Tom L.M."/>
            <person name="Gardinali P."/>
            <person name="Banfield J.F."/>
            <person name="Atlas R.M."/>
            <person name="Andersen G.L."/>
        </authorList>
    </citation>
    <scope>NUCLEOTIDE SEQUENCE [LARGE SCALE GENOMIC DNA]</scope>
</reference>
<dbReference type="NCBIfam" id="NF010200">
    <property type="entry name" value="PRK13674.1-1"/>
    <property type="match status" value="1"/>
</dbReference>
<sequence length="306" mass="35105">MNLTTLRSNHSDIMNCEVKDSTGLNDFQKLSNEFGIAIPKVGIERFRIPLRFLHSDGTIMSHDCEASMFVFCDADKNGVNMSRFCTILQEESEQGDIDSKFFKSILRRYRADLRDNNSEELIPESFLKLNFRYPIKQKSLKSNNWGWQYYECSLEGHENKDGQIDMSLTINYEYSSTCPCSLSMAKQYEQSHANNEITEGNGIATAHSQRSNAIVTIKYNVEKPVSINRLIELMRKAIPTETQSLVKRIDEQAFAILNGENPMFVEHASRRISTVLNQEESIIHWSAKVEHFESLHSHNAVAYISK</sequence>
<gene>
    <name evidence="2" type="ORF">A9Q84_08920</name>
</gene>
<dbReference type="PANTHER" id="PTHR36445">
    <property type="entry name" value="GTP CYCLOHYDROLASE MPTA"/>
    <property type="match status" value="1"/>
</dbReference>
<dbReference type="AlphaFoldDB" id="A0A1Y5FAE3"/>
<organism evidence="2 3">
    <name type="scientific">Halobacteriovorax marinus</name>
    <dbReference type="NCBI Taxonomy" id="97084"/>
    <lineage>
        <taxon>Bacteria</taxon>
        <taxon>Pseudomonadati</taxon>
        <taxon>Bdellovibrionota</taxon>
        <taxon>Bacteriovoracia</taxon>
        <taxon>Bacteriovoracales</taxon>
        <taxon>Halobacteriovoraceae</taxon>
        <taxon>Halobacteriovorax</taxon>
    </lineage>
</organism>
<name>A0A1Y5FAE3_9BACT</name>
<dbReference type="GO" id="GO:0003934">
    <property type="term" value="F:GTP cyclohydrolase I activity"/>
    <property type="evidence" value="ECO:0007669"/>
    <property type="project" value="InterPro"/>
</dbReference>
<accession>A0A1Y5FAE3</accession>